<dbReference type="STRING" id="1300222.I532_24071"/>
<dbReference type="InterPro" id="IPR026988">
    <property type="entry name" value="YaaC-like"/>
</dbReference>
<dbReference type="OrthoDB" id="2380109at2"/>
<gene>
    <name evidence="1" type="ORF">I532_24071</name>
</gene>
<comment type="caution">
    <text evidence="1">The sequence shown here is derived from an EMBL/GenBank/DDBJ whole genome shotgun (WGS) entry which is preliminary data.</text>
</comment>
<dbReference type="Proteomes" id="UP000012081">
    <property type="component" value="Unassembled WGS sequence"/>
</dbReference>
<evidence type="ECO:0000313" key="1">
    <source>
        <dbReference type="EMBL" id="EMT50084.1"/>
    </source>
</evidence>
<dbReference type="EMBL" id="APBN01000021">
    <property type="protein sequence ID" value="EMT50084.1"/>
    <property type="molecule type" value="Genomic_DNA"/>
</dbReference>
<dbReference type="PATRIC" id="fig|1300222.3.peg.5056"/>
<reference evidence="1 2" key="1">
    <citation type="submission" date="2013-03" db="EMBL/GenBank/DDBJ databases">
        <title>Assembly of a new bacterial strain Brevibacillus borstelensis AK1.</title>
        <authorList>
            <person name="Rajan I."/>
            <person name="PoliReddy D."/>
            <person name="Sugumar T."/>
            <person name="Rathinam K."/>
            <person name="Alqarawi S."/>
            <person name="Khalil A.B."/>
            <person name="Sivakumar N."/>
        </authorList>
    </citation>
    <scope>NUCLEOTIDE SEQUENCE [LARGE SCALE GENOMIC DNA]</scope>
    <source>
        <strain evidence="1 2">AK1</strain>
    </source>
</reference>
<proteinExistence type="predicted"/>
<keyword evidence="2" id="KW-1185">Reference proteome</keyword>
<organism evidence="1 2">
    <name type="scientific">Brevibacillus borstelensis AK1</name>
    <dbReference type="NCBI Taxonomy" id="1300222"/>
    <lineage>
        <taxon>Bacteria</taxon>
        <taxon>Bacillati</taxon>
        <taxon>Bacillota</taxon>
        <taxon>Bacilli</taxon>
        <taxon>Bacillales</taxon>
        <taxon>Paenibacillaceae</taxon>
        <taxon>Brevibacillus</taxon>
    </lineage>
</organism>
<dbReference type="AlphaFoldDB" id="M8D1M0"/>
<sequence length="332" mass="38688">MDAWSSLRLLETEPAARAFLYKHYHSKGISQAERLAFQQSTRFLYTWKQARLFYESAAKTPLSIKPLLLFYGCIHLLKGWLIVIDPDYPQNSKVLQHGVTTRKVKKNGYQFLRDEVRPQKEGLFSHLAHLLSVSPLQDRYRIQELMSYLADMHGPLQAAIGHISPWVPVDWKSETDARTNAIFCRLHFPAASKGPLAYSPETFQQYVKRFDYDQDMLASVQWSSDGSKTMVVPFSSFSSLDEHPLFCLRERSLFFWNGDNDSLPLPEWANHYLLLYVLSMLSRYDTEWWGELTLSHSYAEQFLIDFFLEHHANVFPTVIMRHMQKNNTPAVK</sequence>
<evidence type="ECO:0008006" key="3">
    <source>
        <dbReference type="Google" id="ProtNLM"/>
    </source>
</evidence>
<dbReference type="RefSeq" id="WP_003392659.1">
    <property type="nucleotide sequence ID" value="NZ_APBN01000021.1"/>
</dbReference>
<accession>M8D1M0</accession>
<protein>
    <recommendedName>
        <fullName evidence="3">YaaC-like Protein</fullName>
    </recommendedName>
</protein>
<name>M8D1M0_9BACL</name>
<dbReference type="Pfam" id="PF14175">
    <property type="entry name" value="YaaC"/>
    <property type="match status" value="1"/>
</dbReference>
<evidence type="ECO:0000313" key="2">
    <source>
        <dbReference type="Proteomes" id="UP000012081"/>
    </source>
</evidence>